<dbReference type="InterPro" id="IPR010064">
    <property type="entry name" value="HK97-gp10_tail"/>
</dbReference>
<proteinExistence type="predicted"/>
<accession>A0A644UC83</accession>
<evidence type="ECO:0008006" key="2">
    <source>
        <dbReference type="Google" id="ProtNLM"/>
    </source>
</evidence>
<dbReference type="EMBL" id="VSSQ01000097">
    <property type="protein sequence ID" value="MPL76459.1"/>
    <property type="molecule type" value="Genomic_DNA"/>
</dbReference>
<dbReference type="Pfam" id="PF04883">
    <property type="entry name" value="HK97-gp10_like"/>
    <property type="match status" value="1"/>
</dbReference>
<reference evidence="1" key="1">
    <citation type="submission" date="2019-08" db="EMBL/GenBank/DDBJ databases">
        <authorList>
            <person name="Kucharzyk K."/>
            <person name="Murdoch R.W."/>
            <person name="Higgins S."/>
            <person name="Loffler F."/>
        </authorList>
    </citation>
    <scope>NUCLEOTIDE SEQUENCE</scope>
</reference>
<dbReference type="NCBIfam" id="TIGR01725">
    <property type="entry name" value="phge_HK97_gp10"/>
    <property type="match status" value="1"/>
</dbReference>
<gene>
    <name evidence="1" type="ORF">SDC9_22304</name>
</gene>
<dbReference type="AlphaFoldDB" id="A0A644UC83"/>
<protein>
    <recommendedName>
        <fullName evidence="2">Phage virion morphogenesis protein</fullName>
    </recommendedName>
</protein>
<name>A0A644UC83_9ZZZZ</name>
<organism evidence="1">
    <name type="scientific">bioreactor metagenome</name>
    <dbReference type="NCBI Taxonomy" id="1076179"/>
    <lineage>
        <taxon>unclassified sequences</taxon>
        <taxon>metagenomes</taxon>
        <taxon>ecological metagenomes</taxon>
    </lineage>
</organism>
<evidence type="ECO:0000313" key="1">
    <source>
        <dbReference type="EMBL" id="MPL76459.1"/>
    </source>
</evidence>
<sequence length="146" mass="16022">MKFYAKVTSNDLTKALASISAWDGKTRLAVENALQNGTKAVARGANQRVAQRSGKLKKSIKTGFDRRKPEGMVRAKTPYAHIVEFGSKSYTVRAKNKKALTIPGGSALVLRKSAKIPARKGRPFIKPAFEAEEPKIVSNIRKVLNK</sequence>
<comment type="caution">
    <text evidence="1">The sequence shown here is derived from an EMBL/GenBank/DDBJ whole genome shotgun (WGS) entry which is preliminary data.</text>
</comment>